<protein>
    <submittedName>
        <fullName evidence="2">Putative tail sheath</fullName>
    </submittedName>
</protein>
<dbReference type="InterPro" id="IPR048712">
    <property type="entry name" value="Gp29_gp29PR"/>
</dbReference>
<dbReference type="Proteomes" id="UP000222950">
    <property type="component" value="Segment"/>
</dbReference>
<reference evidence="2 3" key="1">
    <citation type="submission" date="2016-12" db="EMBL/GenBank/DDBJ databases">
        <title>Characterization of two jumbo phages RP12 and RP31 infecting the phytopathogen Ralstonia solanacearum.</title>
        <authorList>
            <person name="Kawasaki T."/>
            <person name="Yoshikawa G."/>
            <person name="Ogata H."/>
            <person name="Yamada T."/>
        </authorList>
    </citation>
    <scope>NUCLEOTIDE SEQUENCE [LARGE SCALE GENOMIC DNA]</scope>
    <source>
        <strain evidence="2 3">RP31</strain>
    </source>
</reference>
<feature type="domain" description="Tail sheath protein gp29 gp29PR" evidence="1">
    <location>
        <begin position="146"/>
        <end position="380"/>
    </location>
</feature>
<name>A0A1L7N1D4_9CAUD</name>
<evidence type="ECO:0000313" key="3">
    <source>
        <dbReference type="Proteomes" id="UP000222950"/>
    </source>
</evidence>
<dbReference type="EMBL" id="AP017925">
    <property type="protein sequence ID" value="BAW19290.1"/>
    <property type="molecule type" value="Genomic_DNA"/>
</dbReference>
<dbReference type="Pfam" id="PF20961">
    <property type="entry name" value="phiKZ_gp29PR"/>
    <property type="match status" value="1"/>
</dbReference>
<sequence>MVTIVSGTPRIYQTGIKDKSRKTVQAEREAIPTFLAKVFGYAKSGPLDPQLVVGNSRTLLYGVESFDERGKYATHATVLSNTLNAKGNIQMFQRVFPKDGGPKSTLRVSLDLLATQVPVYQRNSDGSIVRGDDGLPVPVVPAATVPGYKARWVVRQIPDGQIGQAQEAPGGMTDGSNQSVLYPFHDLEVPYFGGDGNNVGLRMWAQTVTGLTPFDERLLSEMKVYPFRMACLKRDDELSTGVVVRTQTDETSVQVTWKQGLIDRNTDAELYVGDVFIQAFDQVDDPNLPPIHGPFGTLATYDAEIAKVLGLVYAAEAPLVDEFSDITGTDPVGELYMMNLIGGFSSKNVPYHSFILDTTGTDTVRMSENSVFYARGGSDGTMNEAEFAKLVSEQAKQYSDPTSELMNSVVNCESIIIDSGFPLETKYDLIDIISIRKDTAVLLSTHDVLGETLTPSEESSIAVALRTRLQLFPESEVHGTAVVRGMVVGHSGEFLDSKYSKRLPLTLEIAKKAADYMGAADGRWKAGLSFDSAPLSEVTSFKNVNATFKPDSVRNLDWKNCLVWVQSFKRRSVFFPALKTCYDDDTSVLNSFFTMMACVELEKVGYRAWLNFTGSDKRTNPVLKKDVEKFINDDVKDRFDGRFVIIPEVFFTQADTDRGYSWSTRIKLGAANMKTVNTFELEAYRMDDLVQAQTGA</sequence>
<accession>A0A1L7N1D4</accession>
<proteinExistence type="predicted"/>
<evidence type="ECO:0000313" key="2">
    <source>
        <dbReference type="EMBL" id="BAW19290.1"/>
    </source>
</evidence>
<evidence type="ECO:0000259" key="1">
    <source>
        <dbReference type="Pfam" id="PF20961"/>
    </source>
</evidence>
<organism evidence="2 3">
    <name type="scientific">Ralstonia phage RP31</name>
    <dbReference type="NCBI Taxonomy" id="1923890"/>
    <lineage>
        <taxon>Viruses</taxon>
        <taxon>Duplodnaviria</taxon>
        <taxon>Heunggongvirae</taxon>
        <taxon>Uroviricota</taxon>
        <taxon>Caudoviricetes</taxon>
        <taxon>Chimalliviridae</taxon>
        <taxon>Ripduovirus</taxon>
        <taxon>Ripduovirus RP12</taxon>
    </lineage>
</organism>